<feature type="chain" id="PRO_5005206317" description="Gluconolaconase" evidence="1">
    <location>
        <begin position="20"/>
        <end position="272"/>
    </location>
</feature>
<keyword evidence="1" id="KW-0732">Signal</keyword>
<reference evidence="2 3" key="1">
    <citation type="submission" date="2015-03" db="EMBL/GenBank/DDBJ databases">
        <title>Comparative analysis of the OM43 clade including a novel species from Red Sea uncovers genomic and metabolic diversity among marine methylotrophs.</title>
        <authorList>
            <person name="Jimenez-Infante F."/>
            <person name="Ngugi D.K."/>
            <person name="Vinu M."/>
            <person name="Alam I."/>
            <person name="Kamau A."/>
            <person name="Blom J."/>
            <person name="Bajic V.B."/>
            <person name="Stingl U."/>
        </authorList>
    </citation>
    <scope>NUCLEOTIDE SEQUENCE [LARGE SCALE GENOMIC DNA]</scope>
    <source>
        <strain evidence="2 3">MBRSH7</strain>
    </source>
</reference>
<proteinExistence type="predicted"/>
<dbReference type="SUPFAM" id="SSF63829">
    <property type="entry name" value="Calcium-dependent phosphotriesterase"/>
    <property type="match status" value="1"/>
</dbReference>
<dbReference type="PANTHER" id="PTHR47572:SF4">
    <property type="entry name" value="LACTONASE DRP35"/>
    <property type="match status" value="1"/>
</dbReference>
<protein>
    <recommendedName>
        <fullName evidence="4">Gluconolaconase</fullName>
    </recommendedName>
</protein>
<dbReference type="AlphaFoldDB" id="A0A0H4IZJ5"/>
<dbReference type="PATRIC" id="fig|1623450.3.peg.58"/>
<feature type="signal peptide" evidence="1">
    <location>
        <begin position="1"/>
        <end position="19"/>
    </location>
</feature>
<gene>
    <name evidence="2" type="ORF">VI33_00280</name>
</gene>
<name>A0A0H4IZJ5_9PROT</name>
<dbReference type="InterPro" id="IPR051262">
    <property type="entry name" value="SMP-30/CGR1_Lactonase"/>
</dbReference>
<dbReference type="Gene3D" id="2.120.10.30">
    <property type="entry name" value="TolB, C-terminal domain"/>
    <property type="match status" value="1"/>
</dbReference>
<evidence type="ECO:0000256" key="1">
    <source>
        <dbReference type="SAM" id="SignalP"/>
    </source>
</evidence>
<dbReference type="Proteomes" id="UP000066549">
    <property type="component" value="Chromosome"/>
</dbReference>
<dbReference type="PANTHER" id="PTHR47572">
    <property type="entry name" value="LIPOPROTEIN-RELATED"/>
    <property type="match status" value="1"/>
</dbReference>
<dbReference type="OrthoDB" id="7675395at2"/>
<organism evidence="2 3">
    <name type="scientific">Methylophilales bacterium MBRS-H7</name>
    <dbReference type="NCBI Taxonomy" id="1623450"/>
    <lineage>
        <taxon>Bacteria</taxon>
        <taxon>Pseudomonadati</taxon>
        <taxon>Pseudomonadota</taxon>
        <taxon>Betaproteobacteria</taxon>
        <taxon>Nitrosomonadales</taxon>
        <taxon>OM43 clade</taxon>
    </lineage>
</organism>
<keyword evidence="3" id="KW-1185">Reference proteome</keyword>
<dbReference type="EMBL" id="CP011002">
    <property type="protein sequence ID" value="AKO65250.1"/>
    <property type="molecule type" value="Genomic_DNA"/>
</dbReference>
<dbReference type="InterPro" id="IPR011042">
    <property type="entry name" value="6-blade_b-propeller_TolB-like"/>
</dbReference>
<evidence type="ECO:0000313" key="2">
    <source>
        <dbReference type="EMBL" id="AKO65250.1"/>
    </source>
</evidence>
<evidence type="ECO:0000313" key="3">
    <source>
        <dbReference type="Proteomes" id="UP000066549"/>
    </source>
</evidence>
<evidence type="ECO:0008006" key="4">
    <source>
        <dbReference type="Google" id="ProtNLM"/>
    </source>
</evidence>
<accession>A0A0H4IZJ5</accession>
<sequence>MRLLWILLSLSLLSSSVFADVVIEGFKMPESVAQDKNGNIYVSEIGERDVDKDGKITMIDKSGNLTTIVDDLYDPKGLVLFDNKIYVTDRDVVVEVDIENKTSAVYAGTMQFPRSPVFLNDIDVDDKGNLYVSDSGDFKSTGQIFIIKTTGEIETIFEDERNLIKAPNGLLLDENTLYVLDWAGEFFEADLNKKSFKKIAEGFNGGDGIAKVKDTFFLSSWLEGKLYKLISGKAELINDKFEAAADISLSQDNKKVYIPDMKAGTLTILDVN</sequence>